<dbReference type="EMBL" id="QRGP01000001">
    <property type="protein sequence ID" value="RDV05912.1"/>
    <property type="molecule type" value="Genomic_DNA"/>
</dbReference>
<dbReference type="InterPro" id="IPR009050">
    <property type="entry name" value="Globin-like_sf"/>
</dbReference>
<organism evidence="1 2">
    <name type="scientific">Sphingorhabdus pulchriflava</name>
    <dbReference type="NCBI Taxonomy" id="2292257"/>
    <lineage>
        <taxon>Bacteria</taxon>
        <taxon>Pseudomonadati</taxon>
        <taxon>Pseudomonadota</taxon>
        <taxon>Alphaproteobacteria</taxon>
        <taxon>Sphingomonadales</taxon>
        <taxon>Sphingomonadaceae</taxon>
        <taxon>Sphingorhabdus</taxon>
    </lineage>
</organism>
<sequence>MQMQDRQAKLALVERGLERAAEAIGDITAPLMARFYAAHPAAEASFEHHGLGKRALLEAEMVGNVLYCLMTWFERPEEIRIILYDSVPHHQETLKVEAGWYEGMLWAGIDLIEGTLPEDAADERAVWEEMRAGLAETIAKARSFIG</sequence>
<evidence type="ECO:0000313" key="2">
    <source>
        <dbReference type="Proteomes" id="UP000263833"/>
    </source>
</evidence>
<protein>
    <recommendedName>
        <fullName evidence="3">Globin</fullName>
    </recommendedName>
</protein>
<evidence type="ECO:0008006" key="3">
    <source>
        <dbReference type="Google" id="ProtNLM"/>
    </source>
</evidence>
<accession>A0A371BE86</accession>
<dbReference type="GO" id="GO:0020037">
    <property type="term" value="F:heme binding"/>
    <property type="evidence" value="ECO:0007669"/>
    <property type="project" value="InterPro"/>
</dbReference>
<evidence type="ECO:0000313" key="1">
    <source>
        <dbReference type="EMBL" id="RDV05912.1"/>
    </source>
</evidence>
<dbReference type="AlphaFoldDB" id="A0A371BE86"/>
<gene>
    <name evidence="1" type="ORF">DXH95_00160</name>
</gene>
<reference evidence="2" key="1">
    <citation type="submission" date="2018-08" db="EMBL/GenBank/DDBJ databases">
        <authorList>
            <person name="Kim S.-J."/>
            <person name="Jung G.-Y."/>
        </authorList>
    </citation>
    <scope>NUCLEOTIDE SEQUENCE [LARGE SCALE GENOMIC DNA]</scope>
    <source>
        <strain evidence="2">GY_G</strain>
    </source>
</reference>
<comment type="caution">
    <text evidence="1">The sequence shown here is derived from an EMBL/GenBank/DDBJ whole genome shotgun (WGS) entry which is preliminary data.</text>
</comment>
<dbReference type="Proteomes" id="UP000263833">
    <property type="component" value="Unassembled WGS sequence"/>
</dbReference>
<dbReference type="SUPFAM" id="SSF46458">
    <property type="entry name" value="Globin-like"/>
    <property type="match status" value="1"/>
</dbReference>
<keyword evidence="2" id="KW-1185">Reference proteome</keyword>
<dbReference type="GO" id="GO:0019825">
    <property type="term" value="F:oxygen binding"/>
    <property type="evidence" value="ECO:0007669"/>
    <property type="project" value="InterPro"/>
</dbReference>
<proteinExistence type="predicted"/>
<dbReference type="Gene3D" id="1.10.490.10">
    <property type="entry name" value="Globins"/>
    <property type="match status" value="1"/>
</dbReference>
<name>A0A371BE86_9SPHN</name>
<dbReference type="InterPro" id="IPR012292">
    <property type="entry name" value="Globin/Proto"/>
</dbReference>